<dbReference type="Proteomes" id="UP000183085">
    <property type="component" value="Unassembled WGS sequence"/>
</dbReference>
<dbReference type="EMBL" id="MNYI01000194">
    <property type="protein sequence ID" value="OIP37881.1"/>
    <property type="molecule type" value="Genomic_DNA"/>
</dbReference>
<protein>
    <submittedName>
        <fullName evidence="1">Uncharacterized protein</fullName>
    </submittedName>
</protein>
<evidence type="ECO:0000313" key="1">
    <source>
        <dbReference type="EMBL" id="OIP37881.1"/>
    </source>
</evidence>
<organism evidence="1 2">
    <name type="scientific">Candidatus Desantisbacteria bacterium CG2_30_40_21</name>
    <dbReference type="NCBI Taxonomy" id="1817895"/>
    <lineage>
        <taxon>Bacteria</taxon>
        <taxon>Candidatus Desantisiibacteriota</taxon>
    </lineage>
</organism>
<reference evidence="1 2" key="1">
    <citation type="journal article" date="2016" name="Environ. Microbiol.">
        <title>Genomic resolution of a cold subsurface aquifer community provides metabolic insights for novel microbes adapted to high CO concentrations.</title>
        <authorList>
            <person name="Probst A.J."/>
            <person name="Castelle C.J."/>
            <person name="Singh A."/>
            <person name="Brown C.T."/>
            <person name="Anantharaman K."/>
            <person name="Sharon I."/>
            <person name="Hug L.A."/>
            <person name="Burstein D."/>
            <person name="Emerson J.B."/>
            <person name="Thomas B.C."/>
            <person name="Banfield J.F."/>
        </authorList>
    </citation>
    <scope>NUCLEOTIDE SEQUENCE [LARGE SCALE GENOMIC DNA]</scope>
    <source>
        <strain evidence="1">CG2_30_40_21</strain>
    </source>
</reference>
<accession>A0A1J5DNU7</accession>
<evidence type="ECO:0000313" key="2">
    <source>
        <dbReference type="Proteomes" id="UP000183085"/>
    </source>
</evidence>
<dbReference type="AlphaFoldDB" id="A0A1J5DNU7"/>
<name>A0A1J5DNU7_9BACT</name>
<sequence>MAKRVVLGKGIDSIFNITKPILTPVDNGNKTEIQKFIRLSKQPKFKTFDIKLSILLRQDQLDWLSLLERKVMKNRSSRNKKERITKNTIIRACLDLIKEIDFDVREIADEAEFLLHLKHALVGDREDGRKEMGG</sequence>
<comment type="caution">
    <text evidence="1">The sequence shown here is derived from an EMBL/GenBank/DDBJ whole genome shotgun (WGS) entry which is preliminary data.</text>
</comment>
<proteinExistence type="predicted"/>
<gene>
    <name evidence="1" type="ORF">AUJ95_07550</name>
</gene>